<feature type="domain" description="HAMP" evidence="10">
    <location>
        <begin position="213"/>
        <end position="265"/>
    </location>
</feature>
<keyword evidence="12" id="KW-1185">Reference proteome</keyword>
<dbReference type="Pfam" id="PF00672">
    <property type="entry name" value="HAMP"/>
    <property type="match status" value="1"/>
</dbReference>
<dbReference type="InterPro" id="IPR003660">
    <property type="entry name" value="HAMP_dom"/>
</dbReference>
<dbReference type="CDD" id="cd06225">
    <property type="entry name" value="HAMP"/>
    <property type="match status" value="1"/>
</dbReference>
<organism evidence="11 12">
    <name type="scientific">Paenibacillus silagei</name>
    <dbReference type="NCBI Taxonomy" id="1670801"/>
    <lineage>
        <taxon>Bacteria</taxon>
        <taxon>Bacillati</taxon>
        <taxon>Bacillota</taxon>
        <taxon>Bacilli</taxon>
        <taxon>Bacillales</taxon>
        <taxon>Paenibacillaceae</taxon>
        <taxon>Paenibacillus</taxon>
    </lineage>
</organism>
<comment type="caution">
    <text evidence="11">The sequence shown here is derived from an EMBL/GenBank/DDBJ whole genome shotgun (WGS) entry which is preliminary data.</text>
</comment>
<evidence type="ECO:0000256" key="1">
    <source>
        <dbReference type="ARBA" id="ARBA00004236"/>
    </source>
</evidence>
<evidence type="ECO:0000256" key="7">
    <source>
        <dbReference type="SAM" id="MobiDB-lite"/>
    </source>
</evidence>
<evidence type="ECO:0000256" key="4">
    <source>
        <dbReference type="ARBA" id="ARBA00023224"/>
    </source>
</evidence>
<dbReference type="Pfam" id="PF00015">
    <property type="entry name" value="MCPsignal"/>
    <property type="match status" value="1"/>
</dbReference>
<reference evidence="11 12" key="1">
    <citation type="submission" date="2021-03" db="EMBL/GenBank/DDBJ databases">
        <title>Genomic Encyclopedia of Type Strains, Phase IV (KMG-IV): sequencing the most valuable type-strain genomes for metagenomic binning, comparative biology and taxonomic classification.</title>
        <authorList>
            <person name="Goeker M."/>
        </authorList>
    </citation>
    <scope>NUCLEOTIDE SEQUENCE [LARGE SCALE GENOMIC DNA]</scope>
    <source>
        <strain evidence="11 12">DSM 101953</strain>
    </source>
</reference>
<dbReference type="PANTHER" id="PTHR32089">
    <property type="entry name" value="METHYL-ACCEPTING CHEMOTAXIS PROTEIN MCPB"/>
    <property type="match status" value="1"/>
</dbReference>
<feature type="compositionally biased region" description="Basic and acidic residues" evidence="7">
    <location>
        <begin position="630"/>
        <end position="650"/>
    </location>
</feature>
<dbReference type="Proteomes" id="UP000773462">
    <property type="component" value="Unassembled WGS sequence"/>
</dbReference>
<keyword evidence="8" id="KW-1133">Transmembrane helix</keyword>
<evidence type="ECO:0000256" key="3">
    <source>
        <dbReference type="ARBA" id="ARBA00023136"/>
    </source>
</evidence>
<sequence>MKGKRLHFSMKWKLILSFSAITLIFLGVAVYQGHKIKQVERSMERQKSEMENRITVSTITQQLQELNRAETSLAESSDLEQAEPLKEKQQQLSTELAKVNFELGTPASASYKLLSAQAAEYSALTKELVTTMSDETLDPLSVLEKIDGIHTKALALNQDMLKTNGELYTAAAANADQAQGVSFALLDDTVSIVTYAAIAVSLFMLVLAWLLIRSFLSPVRKLQAALRQIAEGDLRQQINSPYNDELGQLSHHFDHMVSRVQGMLRQTLSAAGSLADYAQSFQGSSAVTAHTNQNIVRTIQEISLGADQQAVQSEQSSQLLEELACGVQEIADYTDVMLTTSEAANQNRQQGSETVTALRQSSQDSRVSISKVYGALDKLVSQSKDISRITHSITEISKQTNILSLNAAIEAARAGAAGKGFAVIADEVRQLSVQTNDSSVLISRIIQELGAGMADFQGHMMETRDRLEQQDHQVEQTLASFAAIDESITGISIQIGQIHHKVEQTRTLNSRLAEAVHSVAAVAEQTAAGVQEVNASSTQQDQAIGDIARQAGEINEISQRLFREINVFKISEAAEAGFELGAASELEPDPDSDPGSDPSSTHAAPKVRGMVQKSEEQQEAETAGEIQPKLQREMHTKQTEQTAKRAEAGNHRPLPGRMPVQEEPAPGLSTLVNEPDKEISKELEEELLVLAK</sequence>
<name>A0ABS4NSH6_9BACL</name>
<evidence type="ECO:0000259" key="9">
    <source>
        <dbReference type="PROSITE" id="PS50111"/>
    </source>
</evidence>
<gene>
    <name evidence="11" type="ORF">J2Z70_003149</name>
</gene>
<evidence type="ECO:0000256" key="2">
    <source>
        <dbReference type="ARBA" id="ARBA00022475"/>
    </source>
</evidence>
<keyword evidence="2" id="KW-1003">Cell membrane</keyword>
<evidence type="ECO:0000313" key="12">
    <source>
        <dbReference type="Proteomes" id="UP000773462"/>
    </source>
</evidence>
<keyword evidence="4 6" id="KW-0807">Transducer</keyword>
<proteinExistence type="inferred from homology"/>
<evidence type="ECO:0000256" key="5">
    <source>
        <dbReference type="ARBA" id="ARBA00029447"/>
    </source>
</evidence>
<comment type="subcellular location">
    <subcellularLocation>
        <location evidence="1">Cell membrane</location>
    </subcellularLocation>
</comment>
<dbReference type="PROSITE" id="PS50111">
    <property type="entry name" value="CHEMOTAXIS_TRANSDUC_2"/>
    <property type="match status" value="1"/>
</dbReference>
<dbReference type="SMART" id="SM00283">
    <property type="entry name" value="MA"/>
    <property type="match status" value="1"/>
</dbReference>
<dbReference type="PRINTS" id="PR00260">
    <property type="entry name" value="CHEMTRNSDUCR"/>
</dbReference>
<evidence type="ECO:0000256" key="6">
    <source>
        <dbReference type="PROSITE-ProRule" id="PRU00284"/>
    </source>
</evidence>
<keyword evidence="3 8" id="KW-0472">Membrane</keyword>
<dbReference type="InterPro" id="IPR004089">
    <property type="entry name" value="MCPsignal_dom"/>
</dbReference>
<dbReference type="SUPFAM" id="SSF58104">
    <property type="entry name" value="Methyl-accepting chemotaxis protein (MCP) signaling domain"/>
    <property type="match status" value="1"/>
</dbReference>
<evidence type="ECO:0000256" key="8">
    <source>
        <dbReference type="SAM" id="Phobius"/>
    </source>
</evidence>
<dbReference type="InterPro" id="IPR004090">
    <property type="entry name" value="Chemotax_Me-accpt_rcpt"/>
</dbReference>
<keyword evidence="8" id="KW-0812">Transmembrane</keyword>
<protein>
    <submittedName>
        <fullName evidence="11">Methyl-accepting chemotaxis protein</fullName>
    </submittedName>
</protein>
<dbReference type="Gene3D" id="6.10.340.10">
    <property type="match status" value="1"/>
</dbReference>
<dbReference type="PANTHER" id="PTHR32089:SF114">
    <property type="entry name" value="METHYL-ACCEPTING CHEMOTAXIS PROTEIN MCPB"/>
    <property type="match status" value="1"/>
</dbReference>
<feature type="domain" description="Methyl-accepting transducer" evidence="9">
    <location>
        <begin position="284"/>
        <end position="534"/>
    </location>
</feature>
<evidence type="ECO:0000259" key="10">
    <source>
        <dbReference type="PROSITE" id="PS50885"/>
    </source>
</evidence>
<dbReference type="Gene3D" id="1.10.287.950">
    <property type="entry name" value="Methyl-accepting chemotaxis protein"/>
    <property type="match status" value="1"/>
</dbReference>
<evidence type="ECO:0000313" key="11">
    <source>
        <dbReference type="EMBL" id="MBP2112995.1"/>
    </source>
</evidence>
<comment type="similarity">
    <text evidence="5">Belongs to the methyl-accepting chemotaxis (MCP) protein family.</text>
</comment>
<dbReference type="SMART" id="SM00304">
    <property type="entry name" value="HAMP"/>
    <property type="match status" value="1"/>
</dbReference>
<dbReference type="EMBL" id="JAGGLV010000009">
    <property type="protein sequence ID" value="MBP2112995.1"/>
    <property type="molecule type" value="Genomic_DNA"/>
</dbReference>
<feature type="region of interest" description="Disordered" evidence="7">
    <location>
        <begin position="584"/>
        <end position="679"/>
    </location>
</feature>
<feature type="transmembrane region" description="Helical" evidence="8">
    <location>
        <begin position="192"/>
        <end position="212"/>
    </location>
</feature>
<accession>A0ABS4NSH6</accession>
<dbReference type="PROSITE" id="PS50885">
    <property type="entry name" value="HAMP"/>
    <property type="match status" value="1"/>
</dbReference>